<reference evidence="4" key="5">
    <citation type="submission" date="2018-04" db="UniProtKB">
        <authorList>
            <consortium name="EnsemblFungi"/>
        </authorList>
    </citation>
    <scope>IDENTIFICATION</scope>
    <source>
        <strain evidence="4">R3-111a-1</strain>
    </source>
</reference>
<evidence type="ECO:0000313" key="3">
    <source>
        <dbReference type="EMBL" id="EJT73373.1"/>
    </source>
</evidence>
<reference evidence="5" key="1">
    <citation type="submission" date="2010-07" db="EMBL/GenBank/DDBJ databases">
        <title>The genome sequence of Gaeumannomyces graminis var. tritici strain R3-111a-1.</title>
        <authorList>
            <consortium name="The Broad Institute Genome Sequencing Platform"/>
            <person name="Ma L.-J."/>
            <person name="Dead R."/>
            <person name="Young S."/>
            <person name="Zeng Q."/>
            <person name="Koehrsen M."/>
            <person name="Alvarado L."/>
            <person name="Berlin A."/>
            <person name="Chapman S.B."/>
            <person name="Chen Z."/>
            <person name="Freedman E."/>
            <person name="Gellesch M."/>
            <person name="Goldberg J."/>
            <person name="Griggs A."/>
            <person name="Gujja S."/>
            <person name="Heilman E.R."/>
            <person name="Heiman D."/>
            <person name="Hepburn T."/>
            <person name="Howarth C."/>
            <person name="Jen D."/>
            <person name="Larson L."/>
            <person name="Mehta T."/>
            <person name="Neiman D."/>
            <person name="Pearson M."/>
            <person name="Roberts A."/>
            <person name="Saif S."/>
            <person name="Shea T."/>
            <person name="Shenoy N."/>
            <person name="Sisk P."/>
            <person name="Stolte C."/>
            <person name="Sykes S."/>
            <person name="Walk T."/>
            <person name="White J."/>
            <person name="Yandava C."/>
            <person name="Haas B."/>
            <person name="Nusbaum C."/>
            <person name="Birren B."/>
        </authorList>
    </citation>
    <scope>NUCLEOTIDE SEQUENCE [LARGE SCALE GENOMIC DNA]</scope>
    <source>
        <strain evidence="5">R3-111a-1</strain>
    </source>
</reference>
<dbReference type="EMBL" id="GL385399">
    <property type="protein sequence ID" value="EJT73373.1"/>
    <property type="molecule type" value="Genomic_DNA"/>
</dbReference>
<reference evidence="3" key="3">
    <citation type="submission" date="2010-09" db="EMBL/GenBank/DDBJ databases">
        <title>Annotation of Gaeumannomyces graminis var. tritici R3-111a-1.</title>
        <authorList>
            <consortium name="The Broad Institute Genome Sequencing Platform"/>
            <person name="Ma L.-J."/>
            <person name="Dead R."/>
            <person name="Young S.K."/>
            <person name="Zeng Q."/>
            <person name="Gargeya S."/>
            <person name="Fitzgerald M."/>
            <person name="Haas B."/>
            <person name="Abouelleil A."/>
            <person name="Alvarado L."/>
            <person name="Arachchi H.M."/>
            <person name="Berlin A."/>
            <person name="Brown A."/>
            <person name="Chapman S.B."/>
            <person name="Chen Z."/>
            <person name="Dunbar C."/>
            <person name="Freedman E."/>
            <person name="Gearin G."/>
            <person name="Gellesch M."/>
            <person name="Goldberg J."/>
            <person name="Griggs A."/>
            <person name="Gujja S."/>
            <person name="Heiman D."/>
            <person name="Howarth C."/>
            <person name="Larson L."/>
            <person name="Lui A."/>
            <person name="MacDonald P.J.P."/>
            <person name="Mehta T."/>
            <person name="Montmayeur A."/>
            <person name="Murphy C."/>
            <person name="Neiman D."/>
            <person name="Pearson M."/>
            <person name="Priest M."/>
            <person name="Roberts A."/>
            <person name="Saif S."/>
            <person name="Shea T."/>
            <person name="Shenoy N."/>
            <person name="Sisk P."/>
            <person name="Stolte C."/>
            <person name="Sykes S."/>
            <person name="Yandava C."/>
            <person name="Wortman J."/>
            <person name="Nusbaum C."/>
            <person name="Birren B."/>
        </authorList>
    </citation>
    <scope>NUCLEOTIDE SEQUENCE</scope>
    <source>
        <strain evidence="3">R3-111a-1</strain>
    </source>
</reference>
<feature type="region of interest" description="Disordered" evidence="1">
    <location>
        <begin position="7"/>
        <end position="27"/>
    </location>
</feature>
<dbReference type="VEuPathDB" id="FungiDB:GGTG_10214"/>
<evidence type="ECO:0000313" key="4">
    <source>
        <dbReference type="EnsemblFungi" id="EJT73373"/>
    </source>
</evidence>
<protein>
    <recommendedName>
        <fullName evidence="2">2EXR domain-containing protein</fullName>
    </recommendedName>
</protein>
<dbReference type="Proteomes" id="UP000006039">
    <property type="component" value="Unassembled WGS sequence"/>
</dbReference>
<dbReference type="eggNOG" id="ENOG502TEDB">
    <property type="taxonomic scope" value="Eukaryota"/>
</dbReference>
<dbReference type="GeneID" id="20350672"/>
<evidence type="ECO:0000259" key="2">
    <source>
        <dbReference type="Pfam" id="PF20150"/>
    </source>
</evidence>
<evidence type="ECO:0000313" key="5">
    <source>
        <dbReference type="Proteomes" id="UP000006039"/>
    </source>
</evidence>
<name>J3P9N7_GAET3</name>
<feature type="domain" description="2EXR" evidence="2">
    <location>
        <begin position="25"/>
        <end position="146"/>
    </location>
</feature>
<dbReference type="Pfam" id="PF20150">
    <property type="entry name" value="2EXR"/>
    <property type="match status" value="1"/>
</dbReference>
<gene>
    <name evidence="4" type="primary">20350672</name>
    <name evidence="3" type="ORF">GGTG_10214</name>
</gene>
<dbReference type="PANTHER" id="PTHR35910:SF1">
    <property type="entry name" value="2EXR DOMAIN-CONTAINING PROTEIN"/>
    <property type="match status" value="1"/>
</dbReference>
<dbReference type="EnsemblFungi" id="EJT73373">
    <property type="protein sequence ID" value="EJT73373"/>
    <property type="gene ID" value="GGTG_10214"/>
</dbReference>
<dbReference type="HOGENOM" id="CLU_045008_1_0_1"/>
<feature type="region of interest" description="Disordered" evidence="1">
    <location>
        <begin position="60"/>
        <end position="84"/>
    </location>
</feature>
<reference evidence="4" key="4">
    <citation type="journal article" date="2015" name="G3 (Bethesda)">
        <title>Genome sequences of three phytopathogenic species of the Magnaporthaceae family of fungi.</title>
        <authorList>
            <person name="Okagaki L.H."/>
            <person name="Nunes C.C."/>
            <person name="Sailsbery J."/>
            <person name="Clay B."/>
            <person name="Brown D."/>
            <person name="John T."/>
            <person name="Oh Y."/>
            <person name="Young N."/>
            <person name="Fitzgerald M."/>
            <person name="Haas B.J."/>
            <person name="Zeng Q."/>
            <person name="Young S."/>
            <person name="Adiconis X."/>
            <person name="Fan L."/>
            <person name="Levin J.Z."/>
            <person name="Mitchell T.K."/>
            <person name="Okubara P.A."/>
            <person name="Farman M.L."/>
            <person name="Kohn L.M."/>
            <person name="Birren B."/>
            <person name="Ma L.-J."/>
            <person name="Dean R.A."/>
        </authorList>
    </citation>
    <scope>NUCLEOTIDE SEQUENCE</scope>
    <source>
        <strain evidence="4">R3-111a-1</strain>
    </source>
</reference>
<reference evidence="3" key="2">
    <citation type="submission" date="2010-07" db="EMBL/GenBank/DDBJ databases">
        <authorList>
            <consortium name="The Broad Institute Genome Sequencing Platform"/>
            <consortium name="Broad Institute Genome Sequencing Center for Infectious Disease"/>
            <person name="Ma L.-J."/>
            <person name="Dead R."/>
            <person name="Young S."/>
            <person name="Zeng Q."/>
            <person name="Koehrsen M."/>
            <person name="Alvarado L."/>
            <person name="Berlin A."/>
            <person name="Chapman S.B."/>
            <person name="Chen Z."/>
            <person name="Freedman E."/>
            <person name="Gellesch M."/>
            <person name="Goldberg J."/>
            <person name="Griggs A."/>
            <person name="Gujja S."/>
            <person name="Heilman E.R."/>
            <person name="Heiman D."/>
            <person name="Hepburn T."/>
            <person name="Howarth C."/>
            <person name="Jen D."/>
            <person name="Larson L."/>
            <person name="Mehta T."/>
            <person name="Neiman D."/>
            <person name="Pearson M."/>
            <person name="Roberts A."/>
            <person name="Saif S."/>
            <person name="Shea T."/>
            <person name="Shenoy N."/>
            <person name="Sisk P."/>
            <person name="Stolte C."/>
            <person name="Sykes S."/>
            <person name="Walk T."/>
            <person name="White J."/>
            <person name="Yandava C."/>
            <person name="Haas B."/>
            <person name="Nusbaum C."/>
            <person name="Birren B."/>
        </authorList>
    </citation>
    <scope>NUCLEOTIDE SEQUENCE</scope>
    <source>
        <strain evidence="3">R3-111a-1</strain>
    </source>
</reference>
<dbReference type="AlphaFoldDB" id="J3P9N7"/>
<proteinExistence type="predicted"/>
<dbReference type="InterPro" id="IPR045518">
    <property type="entry name" value="2EXR"/>
</dbReference>
<dbReference type="OrthoDB" id="3469466at2759"/>
<dbReference type="RefSeq" id="XP_009226347.1">
    <property type="nucleotide sequence ID" value="XM_009228083.1"/>
</dbReference>
<organism evidence="3">
    <name type="scientific">Gaeumannomyces tritici (strain R3-111a-1)</name>
    <name type="common">Wheat and barley take-all root rot fungus</name>
    <name type="synonym">Gaeumannomyces graminis var. tritici</name>
    <dbReference type="NCBI Taxonomy" id="644352"/>
    <lineage>
        <taxon>Eukaryota</taxon>
        <taxon>Fungi</taxon>
        <taxon>Dikarya</taxon>
        <taxon>Ascomycota</taxon>
        <taxon>Pezizomycotina</taxon>
        <taxon>Sordariomycetes</taxon>
        <taxon>Sordariomycetidae</taxon>
        <taxon>Magnaporthales</taxon>
        <taxon>Magnaporthaceae</taxon>
        <taxon>Gaeumannomyces</taxon>
    </lineage>
</organism>
<keyword evidence="5" id="KW-1185">Reference proteome</keyword>
<sequence>MHLALLNDIGDHVPSSASPPESTEFPRFSSLPAELRRKIWQHLLPAQRIIAITIESTCADETTPDQEDDASPSPGAYTAHNELGSPVSGAPYRIRLEADSRGLLSPLLRVSREARSVAMGHYRVHIPTDGGPMSPLLAIKPETDVIHFTLACWDADVCVLEDQEVDREVDLLADFLTDARAYDRTGLGILHIALGREMPFGSVQLPTDLSRLSVQAASGLRAALLGFRTVTFVSMSRTENRLMFGSLDHFAARYNRALPLWSSNANFQLLPVPDPRGTAGEDALAYYLEKVAVGDDPRGMIAHWQSMEAAFDISTAVVAKKRVALASRPVETMDTAVDARLRSKSDAERYIASEAATWESRFAPDGIYTKFDVENPDSAASEAQLSIPQAVGFWLLPADALGPLSEGGVMDVPEGSNLVRDLSAHRPRLALFDLC</sequence>
<accession>J3P9N7</accession>
<dbReference type="PANTHER" id="PTHR35910">
    <property type="entry name" value="2EXR DOMAIN-CONTAINING PROTEIN"/>
    <property type="match status" value="1"/>
</dbReference>
<evidence type="ECO:0000256" key="1">
    <source>
        <dbReference type="SAM" id="MobiDB-lite"/>
    </source>
</evidence>